<dbReference type="AlphaFoldDB" id="A0A397NT07"/>
<comment type="caution">
    <text evidence="8">The sequence shown here is derived from an EMBL/GenBank/DDBJ whole genome shotgun (WGS) entry which is preliminary data.</text>
</comment>
<dbReference type="EMBL" id="QXDC01000005">
    <property type="protein sequence ID" value="RIA36824.1"/>
    <property type="molecule type" value="Genomic_DNA"/>
</dbReference>
<organism evidence="8 9">
    <name type="scientific">Hephaestia caeni</name>
    <dbReference type="NCBI Taxonomy" id="645617"/>
    <lineage>
        <taxon>Bacteria</taxon>
        <taxon>Pseudomonadati</taxon>
        <taxon>Pseudomonadota</taxon>
        <taxon>Alphaproteobacteria</taxon>
        <taxon>Sphingomonadales</taxon>
        <taxon>Sphingomonadaceae</taxon>
        <taxon>Hephaestia</taxon>
    </lineage>
</organism>
<dbReference type="Pfam" id="PF07992">
    <property type="entry name" value="Pyr_redox_2"/>
    <property type="match status" value="1"/>
</dbReference>
<dbReference type="GO" id="GO:0000166">
    <property type="term" value="F:nucleotide binding"/>
    <property type="evidence" value="ECO:0007669"/>
    <property type="project" value="UniProtKB-KW"/>
</dbReference>
<dbReference type="PRINTS" id="PR00411">
    <property type="entry name" value="PNDRDTASEI"/>
</dbReference>
<dbReference type="Gene3D" id="3.50.50.60">
    <property type="entry name" value="FAD/NAD(P)-binding domain"/>
    <property type="match status" value="2"/>
</dbReference>
<keyword evidence="3 4" id="KW-0274">FAD</keyword>
<comment type="similarity">
    <text evidence="1">Belongs to the class-I pyridine nucleotide-disulfide oxidoreductase family.</text>
</comment>
<feature type="disulfide bond" description="Redox-active" evidence="5">
    <location>
        <begin position="42"/>
        <end position="47"/>
    </location>
</feature>
<evidence type="ECO:0000256" key="4">
    <source>
        <dbReference type="PIRSR" id="PIRSR000350-3"/>
    </source>
</evidence>
<dbReference type="Proteomes" id="UP000266568">
    <property type="component" value="Unassembled WGS sequence"/>
</dbReference>
<gene>
    <name evidence="8" type="ORF">DFR49_4114</name>
</gene>
<evidence type="ECO:0000256" key="3">
    <source>
        <dbReference type="ARBA" id="ARBA00022827"/>
    </source>
</evidence>
<dbReference type="GO" id="GO:0016491">
    <property type="term" value="F:oxidoreductase activity"/>
    <property type="evidence" value="ECO:0007669"/>
    <property type="project" value="InterPro"/>
</dbReference>
<dbReference type="InterPro" id="IPR004099">
    <property type="entry name" value="Pyr_nucl-diS_OxRdtase_dimer"/>
</dbReference>
<feature type="binding site" evidence="4">
    <location>
        <position position="51"/>
    </location>
    <ligand>
        <name>FAD</name>
        <dbReference type="ChEBI" id="CHEBI:57692"/>
    </ligand>
</feature>
<feature type="domain" description="Pyridine nucleotide-disulphide oxidoreductase dimerisation" evidence="6">
    <location>
        <begin position="339"/>
        <end position="442"/>
    </location>
</feature>
<reference evidence="8 9" key="1">
    <citation type="submission" date="2018-08" db="EMBL/GenBank/DDBJ databases">
        <title>Genomic Encyclopedia of Type Strains, Phase IV (KMG-IV): sequencing the most valuable type-strain genomes for metagenomic binning, comparative biology and taxonomic classification.</title>
        <authorList>
            <person name="Goeker M."/>
        </authorList>
    </citation>
    <scope>NUCLEOTIDE SEQUENCE [LARGE SCALE GENOMIC DNA]</scope>
    <source>
        <strain evidence="8 9">DSM 25527</strain>
    </source>
</reference>
<keyword evidence="9" id="KW-1185">Reference proteome</keyword>
<evidence type="ECO:0000259" key="6">
    <source>
        <dbReference type="Pfam" id="PF02852"/>
    </source>
</evidence>
<evidence type="ECO:0000256" key="1">
    <source>
        <dbReference type="ARBA" id="ARBA00007532"/>
    </source>
</evidence>
<dbReference type="RefSeq" id="WP_012114891.1">
    <property type="nucleotide sequence ID" value="NZ_QXDC01000005.1"/>
</dbReference>
<comment type="cofactor">
    <cofactor evidence="4">
        <name>FAD</name>
        <dbReference type="ChEBI" id="CHEBI:57692"/>
    </cofactor>
    <text evidence="4">Binds 1 FAD per subunit.</text>
</comment>
<dbReference type="InterPro" id="IPR001100">
    <property type="entry name" value="Pyr_nuc-diS_OxRdtase"/>
</dbReference>
<dbReference type="PANTHER" id="PTHR43014">
    <property type="entry name" value="MERCURIC REDUCTASE"/>
    <property type="match status" value="1"/>
</dbReference>
<dbReference type="InterPro" id="IPR016156">
    <property type="entry name" value="FAD/NAD-linked_Rdtase_dimer_sf"/>
</dbReference>
<evidence type="ECO:0000256" key="2">
    <source>
        <dbReference type="ARBA" id="ARBA00022630"/>
    </source>
</evidence>
<dbReference type="SUPFAM" id="SSF51905">
    <property type="entry name" value="FAD/NAD(P)-binding domain"/>
    <property type="match status" value="1"/>
</dbReference>
<evidence type="ECO:0000259" key="7">
    <source>
        <dbReference type="Pfam" id="PF07992"/>
    </source>
</evidence>
<proteinExistence type="inferred from homology"/>
<feature type="binding site" evidence="4">
    <location>
        <begin position="172"/>
        <end position="179"/>
    </location>
    <ligand>
        <name>NAD(+)</name>
        <dbReference type="ChEBI" id="CHEBI:57540"/>
    </ligand>
</feature>
<keyword evidence="4" id="KW-0547">Nucleotide-binding</keyword>
<dbReference type="Gene3D" id="3.30.390.30">
    <property type="match status" value="1"/>
</dbReference>
<dbReference type="PIRSF" id="PIRSF000350">
    <property type="entry name" value="Mercury_reductase_MerA"/>
    <property type="match status" value="1"/>
</dbReference>
<keyword evidence="4" id="KW-0520">NAD</keyword>
<dbReference type="Pfam" id="PF02852">
    <property type="entry name" value="Pyr_redox_dim"/>
    <property type="match status" value="1"/>
</dbReference>
<dbReference type="PRINTS" id="PR00368">
    <property type="entry name" value="FADPNR"/>
</dbReference>
<evidence type="ECO:0000313" key="9">
    <source>
        <dbReference type="Proteomes" id="UP000266568"/>
    </source>
</evidence>
<dbReference type="SUPFAM" id="SSF55424">
    <property type="entry name" value="FAD/NAD-linked reductases, dimerisation (C-terminal) domain"/>
    <property type="match status" value="1"/>
</dbReference>
<feature type="binding site" evidence="4">
    <location>
        <position position="303"/>
    </location>
    <ligand>
        <name>FAD</name>
        <dbReference type="ChEBI" id="CHEBI:57692"/>
    </ligand>
</feature>
<name>A0A397NT07_9SPHN</name>
<dbReference type="InterPro" id="IPR036188">
    <property type="entry name" value="FAD/NAD-bd_sf"/>
</dbReference>
<evidence type="ECO:0000256" key="5">
    <source>
        <dbReference type="PIRSR" id="PIRSR000350-4"/>
    </source>
</evidence>
<sequence>MAEQYDLVVIGTGTAAMVAAMRVRAAGWSVAIIDYRPFGGTCALRGCDPKKMLVGGASALDHARRMRGNGVAGDVHIDWPELIAFKRTFTDPVPEKHEHRYDEKGIHTYRGHARFTGRNSLTVDGESLEARHVLIAAGAEPIRLGIPGEEYFATNEDFLAMERLPRRIVLVGGGYIASEFSHIAARAGVQVTILQRGKRMLGHFDPDLVGWLMDKFREIRVDVRLRTTVSAIEKDHAGFVVRASSEGGDATFDADLVVHSAGRAPALDALDLEAGGVAAEKGRLKLNEYLQSVSNAAVYAAGDAAQEGPPLTPVSSHDAKMVAANLLEGNRHRPDYRGVPSVAFTIPPIAAVGLSEEQARQQDLKFQTKSQKASDWFTARQAVEKTYGFKVMVEDDTGRIIGAHLVGPHADEVINLFALAIRHDLTADNLKTTMFAYPTGASDIGYML</sequence>
<protein>
    <submittedName>
        <fullName evidence="8">Glutathione reductase (NADPH)</fullName>
    </submittedName>
</protein>
<keyword evidence="2" id="KW-0285">Flavoprotein</keyword>
<accession>A0A397NT07</accession>
<dbReference type="OrthoDB" id="4763248at2"/>
<evidence type="ECO:0000313" key="8">
    <source>
        <dbReference type="EMBL" id="RIA36824.1"/>
    </source>
</evidence>
<feature type="binding site" evidence="4">
    <location>
        <position position="262"/>
    </location>
    <ligand>
        <name>NAD(+)</name>
        <dbReference type="ChEBI" id="CHEBI:57540"/>
    </ligand>
</feature>
<feature type="domain" description="FAD/NAD(P)-binding" evidence="7">
    <location>
        <begin position="5"/>
        <end position="318"/>
    </location>
</feature>
<dbReference type="PANTHER" id="PTHR43014:SF5">
    <property type="entry name" value="GLUTATHIONE REDUCTASE (NADPH)"/>
    <property type="match status" value="1"/>
</dbReference>
<dbReference type="InterPro" id="IPR023753">
    <property type="entry name" value="FAD/NAD-binding_dom"/>
</dbReference>